<dbReference type="PANTHER" id="PTHR38032:SF1">
    <property type="entry name" value="RNA-BINDING PROTEIN KHPB N-TERMINAL DOMAIN-CONTAINING PROTEIN"/>
    <property type="match status" value="1"/>
</dbReference>
<dbReference type="RefSeq" id="WP_273612692.1">
    <property type="nucleotide sequence ID" value="NZ_CP117416.1"/>
</dbReference>
<organism evidence="2 3">
    <name type="scientific">Paenibacillus kyungheensis</name>
    <dbReference type="NCBI Taxonomy" id="1452732"/>
    <lineage>
        <taxon>Bacteria</taxon>
        <taxon>Bacillati</taxon>
        <taxon>Bacillota</taxon>
        <taxon>Bacilli</taxon>
        <taxon>Bacillales</taxon>
        <taxon>Paenibacillaceae</taxon>
        <taxon>Paenibacillus</taxon>
    </lineage>
</organism>
<reference evidence="2 3" key="1">
    <citation type="submission" date="2023-02" db="EMBL/GenBank/DDBJ databases">
        <title>Genome sequence of Paenibacillus kyungheensis KACC 18744.</title>
        <authorList>
            <person name="Kim S."/>
            <person name="Heo J."/>
            <person name="Kwon S.-W."/>
        </authorList>
    </citation>
    <scope>NUCLEOTIDE SEQUENCE [LARGE SCALE GENOMIC DNA]</scope>
    <source>
        <strain evidence="2 3">KACC 18744</strain>
    </source>
</reference>
<dbReference type="PANTHER" id="PTHR38032">
    <property type="entry name" value="POLYMERASE-RELATED"/>
    <property type="match status" value="1"/>
</dbReference>
<accession>A0AAX3LXF5</accession>
<dbReference type="InterPro" id="IPR046866">
    <property type="entry name" value="FapA_N"/>
</dbReference>
<name>A0AAX3LXF5_9BACL</name>
<dbReference type="SMART" id="SM01245">
    <property type="entry name" value="Jag_N"/>
    <property type="match status" value="1"/>
</dbReference>
<protein>
    <submittedName>
        <fullName evidence="2">FapA family protein</fullName>
    </submittedName>
</protein>
<evidence type="ECO:0000259" key="1">
    <source>
        <dbReference type="SMART" id="SM01245"/>
    </source>
</evidence>
<dbReference type="KEGG" id="pka:PQ456_13135"/>
<dbReference type="EMBL" id="CP117416">
    <property type="protein sequence ID" value="WCT54149.1"/>
    <property type="molecule type" value="Genomic_DNA"/>
</dbReference>
<dbReference type="InterPro" id="IPR046865">
    <property type="entry name" value="FapA_b_solenoid"/>
</dbReference>
<dbReference type="InterPro" id="IPR038247">
    <property type="entry name" value="Jag_N_dom_sf"/>
</dbReference>
<keyword evidence="3" id="KW-1185">Reference proteome</keyword>
<dbReference type="Proteomes" id="UP001220509">
    <property type="component" value="Chromosome"/>
</dbReference>
<dbReference type="Pfam" id="PF03961">
    <property type="entry name" value="FapA"/>
    <property type="match status" value="1"/>
</dbReference>
<feature type="domain" description="RNA-binding protein KhpB N-terminal" evidence="1">
    <location>
        <begin position="6"/>
        <end position="57"/>
    </location>
</feature>
<evidence type="ECO:0000313" key="3">
    <source>
        <dbReference type="Proteomes" id="UP001220509"/>
    </source>
</evidence>
<dbReference type="Gene3D" id="3.30.30.80">
    <property type="entry name" value="probable RNA-binding protein from clostridium symbiosum atcc 14940"/>
    <property type="match status" value="1"/>
</dbReference>
<proteinExistence type="predicted"/>
<dbReference type="Pfam" id="PF20250">
    <property type="entry name" value="FapA_N"/>
    <property type="match status" value="1"/>
</dbReference>
<gene>
    <name evidence="2" type="ORF">PQ456_13135</name>
</gene>
<dbReference type="AlphaFoldDB" id="A0AAX3LXF5"/>
<dbReference type="InterPro" id="IPR005646">
    <property type="entry name" value="FapA"/>
</dbReference>
<dbReference type="Pfam" id="PF14804">
    <property type="entry name" value="Jag_N"/>
    <property type="match status" value="1"/>
</dbReference>
<dbReference type="InterPro" id="IPR032782">
    <property type="entry name" value="KhpB_N"/>
</dbReference>
<evidence type="ECO:0000313" key="2">
    <source>
        <dbReference type="EMBL" id="WCT54149.1"/>
    </source>
</evidence>
<sequence>MERSVIARAKTVQEAVEQALSLLDATKQQVSIEVMESEAKGMLGLYSKQAVVKVTLKTEEITEQTIEDTQESLPILVAEAETIINMQALHLEQPVASPAMDATEGKIWVKEGQIHFHSQGHQQPTISTTDNVYLWINDVPIIAGETVKLAATDIVRYEVEDKIVEPVWNIHIDDKAMKVNLNIEVGYVIIRKIISAQPTLRLVLRAEEEKQYIPIEPIAVRKQLVEQKVIYGLDHDEVKRACATTVNGAFLIGEGKPPVAGTNGHFEIKVDTKTRKVQPKMRENGTIDYREIKEFPCVDDGDLIGIVHPPILGINGLNIFGESIPAPPVTGVILLTGQGVQVSQDGLEVTATRTGMPEVITQGRHIKLAIIPKLDHRGDVTLQTGNIHFQGDVDINGTVQDTMKVEADGNIQIKGNVNMAEIIATQSLQVTANVIGSEIAVGQLFLFYGQAEPILQMILEQTEFLTTAIEQLNRAAAFKITDIDQHGLAPLLDVLFRGRFKELHQQLQLFIRTTEEHKSLINEEWQKYIKEIKNGFLNVAMSHFRTANDLERFVKRTAYLLDRVVLPQLDHIFAQFHYIQNSQILAGGPVQVKKGCYNTQLRCSGVLEVTGFLRGGDYYAAKGMHIQEAGTIGSNSTKLTVKEDAVIHVDKLLGGTILQIGSKMHHFKEDTLNVKARLNHDRQFVW</sequence>